<evidence type="ECO:0000313" key="2">
    <source>
        <dbReference type="EMBL" id="OZN24228.1"/>
    </source>
</evidence>
<evidence type="ECO:0000313" key="5">
    <source>
        <dbReference type="Proteomes" id="UP000254507"/>
    </source>
</evidence>
<dbReference type="OrthoDB" id="4394845at2"/>
<evidence type="ECO:0000313" key="4">
    <source>
        <dbReference type="Proteomes" id="UP000215738"/>
    </source>
</evidence>
<feature type="transmembrane region" description="Helical" evidence="1">
    <location>
        <begin position="116"/>
        <end position="139"/>
    </location>
</feature>
<feature type="transmembrane region" description="Helical" evidence="1">
    <location>
        <begin position="222"/>
        <end position="240"/>
    </location>
</feature>
<dbReference type="GO" id="GO:0019645">
    <property type="term" value="P:anaerobic electron transport chain"/>
    <property type="evidence" value="ECO:0007669"/>
    <property type="project" value="InterPro"/>
</dbReference>
<keyword evidence="1" id="KW-0472">Membrane</keyword>
<dbReference type="RefSeq" id="WP_094947565.1">
    <property type="nucleotide sequence ID" value="NZ_NLFK01000012.1"/>
</dbReference>
<dbReference type="PANTHER" id="PTHR38095">
    <property type="entry name" value="ANAEROBIC DIMETHYL SULFOXIDE REDUCTASE CHAIN YNFH"/>
    <property type="match status" value="1"/>
</dbReference>
<feature type="transmembrane region" description="Helical" evidence="1">
    <location>
        <begin position="87"/>
        <end position="104"/>
    </location>
</feature>
<feature type="transmembrane region" description="Helical" evidence="1">
    <location>
        <begin position="44"/>
        <end position="67"/>
    </location>
</feature>
<gene>
    <name evidence="3" type="primary">dmsC</name>
    <name evidence="2" type="ORF">CFY87_10500</name>
    <name evidence="3" type="ORF">NCTC10851_02275</name>
</gene>
<keyword evidence="1" id="KW-0812">Transmembrane</keyword>
<dbReference type="FunCoup" id="A0A263HB76">
    <property type="interactions" value="46"/>
</dbReference>
<dbReference type="Proteomes" id="UP000254507">
    <property type="component" value="Unassembled WGS sequence"/>
</dbReference>
<dbReference type="GO" id="GO:0009389">
    <property type="term" value="F:dimethyl sulfoxide reductase activity"/>
    <property type="evidence" value="ECO:0007669"/>
    <property type="project" value="TreeGrafter"/>
</dbReference>
<dbReference type="Pfam" id="PF04976">
    <property type="entry name" value="DmsC"/>
    <property type="match status" value="1"/>
</dbReference>
<keyword evidence="4" id="KW-1185">Reference proteome</keyword>
<proteinExistence type="predicted"/>
<sequence length="279" mass="30227">MNAGLHELPLIFFTVLAQSAVGAFLVFTFVLLQSQNDKSRCYIYRVMFVVLVLLGLGFVASILHLGSPLRAFNSLNRVGESMLSNEIASGAIFFVLAVLYWLISVLDKMPVALGKLWLIVTSVVGLVFMYMMAHVYFLATVLTWHTPLTPLAFYLTVVVGGLALGYALLEPNSAKNYHLSWVKGLYAIGVLLIAICVVYQGISLGRIHSSVQQATALVPDYAPMMVLRLCLLGIAAVLLVKSKNAAVLLLAVVLTFTGELIGRTLFYGLHITAGMAVGS</sequence>
<reference evidence="3 5" key="2">
    <citation type="submission" date="2018-06" db="EMBL/GenBank/DDBJ databases">
        <authorList>
            <consortium name="Pathogen Informatics"/>
            <person name="Doyle S."/>
        </authorList>
    </citation>
    <scope>NUCLEOTIDE SEQUENCE [LARGE SCALE GENOMIC DNA]</scope>
    <source>
        <strain evidence="3 5">NCTC10851</strain>
    </source>
</reference>
<feature type="transmembrane region" description="Helical" evidence="1">
    <location>
        <begin position="181"/>
        <end position="202"/>
    </location>
</feature>
<dbReference type="Proteomes" id="UP000215738">
    <property type="component" value="Unassembled WGS sequence"/>
</dbReference>
<reference evidence="2 4" key="1">
    <citation type="submission" date="2017-07" db="EMBL/GenBank/DDBJ databases">
        <title>Virulence factors identified in Actinobacillus seminis.</title>
        <authorList>
            <person name="Negrete-Abascal E."/>
            <person name="Vaca-Pacheco S."/>
            <person name="Montes-Garcia F."/>
            <person name="Leyto-Gil A.M."/>
            <person name="Fragoso-Garcia E."/>
            <person name="Carvente-Garcia R."/>
            <person name="Perez-Agueros S."/>
            <person name="Castelan-Sanchez H.G."/>
            <person name="Garcia-Molina A."/>
            <person name="Villamar T.E."/>
            <person name="Vazquez-Cruz C."/>
        </authorList>
    </citation>
    <scope>NUCLEOTIDE SEQUENCE [LARGE SCALE GENOMIC DNA]</scope>
    <source>
        <strain evidence="2 4">ATCC 15768</strain>
    </source>
</reference>
<protein>
    <submittedName>
        <fullName evidence="2 3">Dimethyl sulfoxide reductase</fullName>
    </submittedName>
</protein>
<accession>A0A263HB76</accession>
<dbReference type="GO" id="GO:0009390">
    <property type="term" value="C:dimethyl sulfoxide reductase complex"/>
    <property type="evidence" value="ECO:0007669"/>
    <property type="project" value="TreeGrafter"/>
</dbReference>
<dbReference type="InParanoid" id="A0A263HB76"/>
<dbReference type="GO" id="GO:0005886">
    <property type="term" value="C:plasma membrane"/>
    <property type="evidence" value="ECO:0007669"/>
    <property type="project" value="TreeGrafter"/>
</dbReference>
<dbReference type="AlphaFoldDB" id="A0A263HB76"/>
<feature type="transmembrane region" description="Helical" evidence="1">
    <location>
        <begin position="247"/>
        <end position="269"/>
    </location>
</feature>
<organism evidence="3 5">
    <name type="scientific">Actinobacillus seminis</name>
    <dbReference type="NCBI Taxonomy" id="722"/>
    <lineage>
        <taxon>Bacteria</taxon>
        <taxon>Pseudomonadati</taxon>
        <taxon>Pseudomonadota</taxon>
        <taxon>Gammaproteobacteria</taxon>
        <taxon>Pasteurellales</taxon>
        <taxon>Pasteurellaceae</taxon>
        <taxon>Actinobacillus</taxon>
    </lineage>
</organism>
<dbReference type="EMBL" id="NLFK01000012">
    <property type="protein sequence ID" value="OZN24228.1"/>
    <property type="molecule type" value="Genomic_DNA"/>
</dbReference>
<feature type="transmembrane region" description="Helical" evidence="1">
    <location>
        <begin position="12"/>
        <end position="32"/>
    </location>
</feature>
<evidence type="ECO:0000256" key="1">
    <source>
        <dbReference type="SAM" id="Phobius"/>
    </source>
</evidence>
<feature type="transmembrane region" description="Helical" evidence="1">
    <location>
        <begin position="151"/>
        <end position="169"/>
    </location>
</feature>
<name>A0A263HB76_9PAST</name>
<dbReference type="EMBL" id="UFSB01000001">
    <property type="protein sequence ID" value="SUU38792.1"/>
    <property type="molecule type" value="Genomic_DNA"/>
</dbReference>
<evidence type="ECO:0000313" key="3">
    <source>
        <dbReference type="EMBL" id="SUU38792.1"/>
    </source>
</evidence>
<keyword evidence="1" id="KW-1133">Transmembrane helix</keyword>
<dbReference type="InterPro" id="IPR007059">
    <property type="entry name" value="DmsC"/>
</dbReference>
<dbReference type="PANTHER" id="PTHR38095:SF1">
    <property type="entry name" value="ANAEROBIC DIMETHYL SULFOXIDE REDUCTASE CHAIN YNFH"/>
    <property type="match status" value="1"/>
</dbReference>